<dbReference type="Proteomes" id="UP000184516">
    <property type="component" value="Unassembled WGS sequence"/>
</dbReference>
<protein>
    <submittedName>
        <fullName evidence="2">Uncharacterized protein</fullName>
    </submittedName>
</protein>
<dbReference type="InterPro" id="IPR043914">
    <property type="entry name" value="DUF5763"/>
</dbReference>
<feature type="chain" id="PRO_5012477401" evidence="1">
    <location>
        <begin position="19"/>
        <end position="115"/>
    </location>
</feature>
<evidence type="ECO:0000256" key="1">
    <source>
        <dbReference type="SAM" id="SignalP"/>
    </source>
</evidence>
<dbReference type="SUPFAM" id="SSF57884">
    <property type="entry name" value="Ada DNA repair protein, N-terminal domain (N-Ada 10)"/>
    <property type="match status" value="1"/>
</dbReference>
<evidence type="ECO:0000313" key="2">
    <source>
        <dbReference type="EMBL" id="SHG88437.1"/>
    </source>
</evidence>
<dbReference type="AlphaFoldDB" id="A0A1M5NG32"/>
<accession>A0A1M5NG32</accession>
<proteinExistence type="predicted"/>
<dbReference type="RefSeq" id="WP_073371649.1">
    <property type="nucleotide sequence ID" value="NZ_FQWB01000008.1"/>
</dbReference>
<dbReference type="EMBL" id="FQWB01000008">
    <property type="protein sequence ID" value="SHG88437.1"/>
    <property type="molecule type" value="Genomic_DNA"/>
</dbReference>
<keyword evidence="3" id="KW-1185">Reference proteome</keyword>
<organism evidence="2 3">
    <name type="scientific">Flavobacterium fluvii</name>
    <dbReference type="NCBI Taxonomy" id="468056"/>
    <lineage>
        <taxon>Bacteria</taxon>
        <taxon>Pseudomonadati</taxon>
        <taxon>Bacteroidota</taxon>
        <taxon>Flavobacteriia</taxon>
        <taxon>Flavobacteriales</taxon>
        <taxon>Flavobacteriaceae</taxon>
        <taxon>Flavobacterium</taxon>
    </lineage>
</organism>
<dbReference type="InterPro" id="IPR035451">
    <property type="entry name" value="Ada-like_dom_sf"/>
</dbReference>
<evidence type="ECO:0000313" key="3">
    <source>
        <dbReference type="Proteomes" id="UP000184516"/>
    </source>
</evidence>
<name>A0A1M5NG32_9FLAO</name>
<dbReference type="STRING" id="468056.SAMN05443549_10822"/>
<keyword evidence="1" id="KW-0732">Signal</keyword>
<feature type="signal peptide" evidence="1">
    <location>
        <begin position="1"/>
        <end position="18"/>
    </location>
</feature>
<dbReference type="OrthoDB" id="666576at2"/>
<reference evidence="3" key="1">
    <citation type="submission" date="2016-11" db="EMBL/GenBank/DDBJ databases">
        <authorList>
            <person name="Varghese N."/>
            <person name="Submissions S."/>
        </authorList>
    </citation>
    <scope>NUCLEOTIDE SEQUENCE [LARGE SCALE GENOMIC DNA]</scope>
    <source>
        <strain evidence="3">DSM 19978</strain>
    </source>
</reference>
<sequence length="115" mass="12664">MKYLKIICFLLISLNAKSQNVYKTPSGAKYHMATCRMVNNVSQEMTLTDAVAIGLAPCKICKPPIIESSYTTSPKKAKGESKTVQCMGTTKAGNRCKHMTNIANGYCFQHNPDKI</sequence>
<gene>
    <name evidence="2" type="ORF">SAMN05443549_10822</name>
</gene>
<dbReference type="Pfam" id="PF19067">
    <property type="entry name" value="DUF5763"/>
    <property type="match status" value="1"/>
</dbReference>